<keyword evidence="6" id="KW-0547">Nucleotide-binding</keyword>
<gene>
    <name evidence="7" type="primary">ppnK_1</name>
    <name evidence="6" type="synonym">nadK</name>
    <name evidence="7" type="ORF">BerOc1_00709</name>
</gene>
<evidence type="ECO:0000313" key="7">
    <source>
        <dbReference type="EMBL" id="OIQ52235.1"/>
    </source>
</evidence>
<reference evidence="7 8" key="1">
    <citation type="submission" date="2015-09" db="EMBL/GenBank/DDBJ databases">
        <title>Genome of Desulfovibrio dechloracetivorans BerOc1, a mercury methylating strain isolated from highly hydrocarbons and metals contaminated coastal sediments.</title>
        <authorList>
            <person name="Goni Urriza M."/>
            <person name="Gassie C."/>
            <person name="Bouchez O."/>
            <person name="Klopp C."/>
            <person name="Ranchou-Peyruse A."/>
            <person name="Remy G."/>
        </authorList>
    </citation>
    <scope>NUCLEOTIDE SEQUENCE [LARGE SCALE GENOMIC DNA]</scope>
    <source>
        <strain evidence="7 8">BerOc1</strain>
    </source>
</reference>
<comment type="similarity">
    <text evidence="6">Belongs to the NAD kinase family.</text>
</comment>
<feature type="binding site" evidence="6">
    <location>
        <position position="149"/>
    </location>
    <ligand>
        <name>NAD(+)</name>
        <dbReference type="ChEBI" id="CHEBI:57540"/>
    </ligand>
</feature>
<feature type="binding site" evidence="6">
    <location>
        <position position="157"/>
    </location>
    <ligand>
        <name>NAD(+)</name>
        <dbReference type="ChEBI" id="CHEBI:57540"/>
    </ligand>
</feature>
<feature type="active site" description="Proton acceptor" evidence="6">
    <location>
        <position position="49"/>
    </location>
</feature>
<dbReference type="InterPro" id="IPR002504">
    <property type="entry name" value="NADK"/>
</dbReference>
<dbReference type="InterPro" id="IPR017438">
    <property type="entry name" value="ATP-NAD_kinase_N"/>
</dbReference>
<evidence type="ECO:0000256" key="3">
    <source>
        <dbReference type="ARBA" id="ARBA00022857"/>
    </source>
</evidence>
<feature type="binding site" evidence="6">
    <location>
        <begin position="49"/>
        <end position="50"/>
    </location>
    <ligand>
        <name>NAD(+)</name>
        <dbReference type="ChEBI" id="CHEBI:57540"/>
    </ligand>
</feature>
<proteinExistence type="inferred from homology"/>
<keyword evidence="4 6" id="KW-0520">NAD</keyword>
<feature type="binding site" evidence="6">
    <location>
        <begin position="160"/>
        <end position="165"/>
    </location>
    <ligand>
        <name>NAD(+)</name>
        <dbReference type="ChEBI" id="CHEBI:57540"/>
    </ligand>
</feature>
<dbReference type="InterPro" id="IPR016064">
    <property type="entry name" value="NAD/diacylglycerol_kinase_sf"/>
</dbReference>
<evidence type="ECO:0000256" key="5">
    <source>
        <dbReference type="ARBA" id="ARBA00047925"/>
    </source>
</evidence>
<dbReference type="HAMAP" id="MF_00361">
    <property type="entry name" value="NAD_kinase"/>
    <property type="match status" value="1"/>
</dbReference>
<evidence type="ECO:0000256" key="4">
    <source>
        <dbReference type="ARBA" id="ARBA00023027"/>
    </source>
</evidence>
<name>A0A1J5N9D9_9BACT</name>
<dbReference type="EMBL" id="LKAQ01000001">
    <property type="protein sequence ID" value="OIQ52235.1"/>
    <property type="molecule type" value="Genomic_DNA"/>
</dbReference>
<dbReference type="GO" id="GO:0006741">
    <property type="term" value="P:NADP+ biosynthetic process"/>
    <property type="evidence" value="ECO:0007669"/>
    <property type="project" value="UniProtKB-UniRule"/>
</dbReference>
<dbReference type="Pfam" id="PF01513">
    <property type="entry name" value="NAD_kinase"/>
    <property type="match status" value="1"/>
</dbReference>
<dbReference type="GO" id="GO:0003951">
    <property type="term" value="F:NAD+ kinase activity"/>
    <property type="evidence" value="ECO:0007669"/>
    <property type="project" value="UniProtKB-UniRule"/>
</dbReference>
<dbReference type="Proteomes" id="UP000181901">
    <property type="component" value="Unassembled WGS sequence"/>
</dbReference>
<keyword evidence="3 6" id="KW-0521">NADP</keyword>
<dbReference type="GO" id="GO:0019674">
    <property type="term" value="P:NAD+ metabolic process"/>
    <property type="evidence" value="ECO:0007669"/>
    <property type="project" value="InterPro"/>
</dbReference>
<keyword evidence="6" id="KW-0067">ATP-binding</keyword>
<dbReference type="Gene3D" id="3.40.50.10330">
    <property type="entry name" value="Probable inorganic polyphosphate/atp-NAD kinase, domain 1"/>
    <property type="match status" value="1"/>
</dbReference>
<evidence type="ECO:0000256" key="2">
    <source>
        <dbReference type="ARBA" id="ARBA00022777"/>
    </source>
</evidence>
<keyword evidence="8" id="KW-1185">Reference proteome</keyword>
<sequence>MNAFHKPIKHIACVASNSPKAVKGFRQLAERYELVPTDEADVLVALGGDGFMLQTVHDYRDSGIPIYGMNRGTIGFLLNRFELDGLMERLDRAHRVVLNPLVMTAETVDGRSCTALAFNEVALHRYSQQSANIRVLVNGRERLDRLVCDGVMVATPAGSTAYNLSAHGPIIPIGSNVLALTPVSPFRPRRWDGALLPHSVEVEFIVLDPQHRPVGASADSFEIRDVARVRVAEDHSRPALVLFDPNHSLEERIFNEQFVH</sequence>
<dbReference type="PANTHER" id="PTHR20275:SF0">
    <property type="entry name" value="NAD KINASE"/>
    <property type="match status" value="1"/>
</dbReference>
<dbReference type="PANTHER" id="PTHR20275">
    <property type="entry name" value="NAD KINASE"/>
    <property type="match status" value="1"/>
</dbReference>
<dbReference type="GO" id="GO:0005524">
    <property type="term" value="F:ATP binding"/>
    <property type="evidence" value="ECO:0007669"/>
    <property type="project" value="UniProtKB-KW"/>
</dbReference>
<dbReference type="AlphaFoldDB" id="A0A1J5N9D9"/>
<evidence type="ECO:0000313" key="8">
    <source>
        <dbReference type="Proteomes" id="UP000181901"/>
    </source>
</evidence>
<accession>A0A1J5N9D9</accession>
<dbReference type="GO" id="GO:0046872">
    <property type="term" value="F:metal ion binding"/>
    <property type="evidence" value="ECO:0007669"/>
    <property type="project" value="UniProtKB-UniRule"/>
</dbReference>
<comment type="function">
    <text evidence="6">Involved in the regulation of the intracellular balance of NAD and NADP, and is a key enzyme in the biosynthesis of NADP. Catalyzes specifically the phosphorylation on 2'-hydroxyl of the adenosine moiety of NAD to yield NADP.</text>
</comment>
<comment type="catalytic activity">
    <reaction evidence="5 6">
        <text>NAD(+) + ATP = ADP + NADP(+) + H(+)</text>
        <dbReference type="Rhea" id="RHEA:18629"/>
        <dbReference type="ChEBI" id="CHEBI:15378"/>
        <dbReference type="ChEBI" id="CHEBI:30616"/>
        <dbReference type="ChEBI" id="CHEBI:57540"/>
        <dbReference type="ChEBI" id="CHEBI:58349"/>
        <dbReference type="ChEBI" id="CHEBI:456216"/>
        <dbReference type="EC" id="2.7.1.23"/>
    </reaction>
</comment>
<dbReference type="EC" id="2.7.1.23" evidence="6"/>
<dbReference type="Gene3D" id="2.60.200.30">
    <property type="entry name" value="Probable inorganic polyphosphate/atp-NAD kinase, domain 2"/>
    <property type="match status" value="1"/>
</dbReference>
<comment type="caution">
    <text evidence="7">The sequence shown here is derived from an EMBL/GenBank/DDBJ whole genome shotgun (WGS) entry which is preliminary data.</text>
</comment>
<keyword evidence="2 6" id="KW-0418">Kinase</keyword>
<evidence type="ECO:0000256" key="6">
    <source>
        <dbReference type="HAMAP-Rule" id="MF_00361"/>
    </source>
</evidence>
<keyword evidence="6" id="KW-0963">Cytoplasm</keyword>
<dbReference type="GO" id="GO:0051287">
    <property type="term" value="F:NAD binding"/>
    <property type="evidence" value="ECO:0007669"/>
    <property type="project" value="UniProtKB-ARBA"/>
</dbReference>
<dbReference type="GO" id="GO:0005737">
    <property type="term" value="C:cytoplasm"/>
    <property type="evidence" value="ECO:0007669"/>
    <property type="project" value="UniProtKB-SubCell"/>
</dbReference>
<evidence type="ECO:0000256" key="1">
    <source>
        <dbReference type="ARBA" id="ARBA00022679"/>
    </source>
</evidence>
<dbReference type="SUPFAM" id="SSF111331">
    <property type="entry name" value="NAD kinase/diacylglycerol kinase-like"/>
    <property type="match status" value="1"/>
</dbReference>
<keyword evidence="1 6" id="KW-0808">Transferase</keyword>
<dbReference type="OrthoDB" id="9774737at2"/>
<organism evidence="7 8">
    <name type="scientific">Pseudodesulfovibrio hydrargyri</name>
    <dbReference type="NCBI Taxonomy" id="2125990"/>
    <lineage>
        <taxon>Bacteria</taxon>
        <taxon>Pseudomonadati</taxon>
        <taxon>Thermodesulfobacteriota</taxon>
        <taxon>Desulfovibrionia</taxon>
        <taxon>Desulfovibrionales</taxon>
        <taxon>Desulfovibrionaceae</taxon>
    </lineage>
</organism>
<dbReference type="NCBIfam" id="NF003406">
    <property type="entry name" value="PRK04761.1"/>
    <property type="match status" value="1"/>
</dbReference>
<comment type="caution">
    <text evidence="6">Lacks conserved residue(s) required for the propagation of feature annotation.</text>
</comment>
<dbReference type="InterPro" id="IPR017437">
    <property type="entry name" value="ATP-NAD_kinase_PpnK-typ_C"/>
</dbReference>
<comment type="cofactor">
    <cofactor evidence="6">
        <name>a divalent metal cation</name>
        <dbReference type="ChEBI" id="CHEBI:60240"/>
    </cofactor>
</comment>
<comment type="subcellular location">
    <subcellularLocation>
        <location evidence="6">Cytoplasm</location>
    </subcellularLocation>
</comment>
<protein>
    <recommendedName>
        <fullName evidence="6">NAD kinase</fullName>
        <ecNumber evidence="6">2.7.1.23</ecNumber>
    </recommendedName>
    <alternativeName>
        <fullName evidence="6">ATP-dependent NAD kinase</fullName>
    </alternativeName>
</protein>
<dbReference type="RefSeq" id="WP_071544312.1">
    <property type="nucleotide sequence ID" value="NZ_LKAQ01000001.1"/>
</dbReference>
<dbReference type="Pfam" id="PF20143">
    <property type="entry name" value="NAD_kinase_C"/>
    <property type="match status" value="1"/>
</dbReference>
<feature type="binding site" evidence="6">
    <location>
        <begin position="119"/>
        <end position="120"/>
    </location>
    <ligand>
        <name>NAD(+)</name>
        <dbReference type="ChEBI" id="CHEBI:57540"/>
    </ligand>
</feature>